<sequence length="421" mass="47443">MNRANDRHGELENETAAIAWLFKERETHMRNLAKDIVEQGEIYEYPLVSPEKTKFTVFDGNRRVTCLKLLDDPRRAPTTELQTFFREQRALWKGAFPKEITCQVETDRERIDEILFRRHTGVQKGIGQSTWDDRMTSTFVNRTGKGGGPSVADEIEKRLAEANLLPSRRKIQRSTLNRLLSAEPLRQRVGISMKGGRFHFTSDEKKSLAALARIAKDLTDRKLVLGHVWDTDGKTNYLDKLEGEGILPDPAKPASPGGSKPSAKPAKVKPSAKATPTVRTTLIPQKDFGLVWPGRLQRHHQIFEELQFHLDLHKHPNAVSVLLRVLIELALENYIQRAGVAVQEGDKLASRLEKAGLHLKAAGKIDGKQVEVLKKFKQGDKLVSADTLNRYVHSPNFAPSPEHLMSMWDSLADVVVELLKA</sequence>
<evidence type="ECO:0000313" key="2">
    <source>
        <dbReference type="EMBL" id="MBB5291873.1"/>
    </source>
</evidence>
<dbReference type="RefSeq" id="WP_221247770.1">
    <property type="nucleotide sequence ID" value="NZ_BAAAFF010000005.1"/>
</dbReference>
<dbReference type="AlphaFoldDB" id="A0A7W8HXU7"/>
<proteinExistence type="predicted"/>
<evidence type="ECO:0000313" key="3">
    <source>
        <dbReference type="Proteomes" id="UP000566663"/>
    </source>
</evidence>
<organism evidence="2 3">
    <name type="scientific">Brevundimonas basaltis</name>
    <dbReference type="NCBI Taxonomy" id="472166"/>
    <lineage>
        <taxon>Bacteria</taxon>
        <taxon>Pseudomonadati</taxon>
        <taxon>Pseudomonadota</taxon>
        <taxon>Alphaproteobacteria</taxon>
        <taxon>Caulobacterales</taxon>
        <taxon>Caulobacteraceae</taxon>
        <taxon>Brevundimonas</taxon>
    </lineage>
</organism>
<dbReference type="Proteomes" id="UP000566663">
    <property type="component" value="Unassembled WGS sequence"/>
</dbReference>
<keyword evidence="3" id="KW-1185">Reference proteome</keyword>
<accession>A0A7W8HXU7</accession>
<comment type="caution">
    <text evidence="2">The sequence shown here is derived from an EMBL/GenBank/DDBJ whole genome shotgun (WGS) entry which is preliminary data.</text>
</comment>
<protein>
    <recommendedName>
        <fullName evidence="4">ParB/Sulfiredoxin domain-containing protein</fullName>
    </recommendedName>
</protein>
<reference evidence="2 3" key="1">
    <citation type="submission" date="2020-08" db="EMBL/GenBank/DDBJ databases">
        <title>Genomic Encyclopedia of Type Strains, Phase IV (KMG-IV): sequencing the most valuable type-strain genomes for metagenomic binning, comparative biology and taxonomic classification.</title>
        <authorList>
            <person name="Goeker M."/>
        </authorList>
    </citation>
    <scope>NUCLEOTIDE SEQUENCE [LARGE SCALE GENOMIC DNA]</scope>
    <source>
        <strain evidence="2 3">DSM 25335</strain>
    </source>
</reference>
<dbReference type="EMBL" id="JACHFZ010000002">
    <property type="protein sequence ID" value="MBB5291873.1"/>
    <property type="molecule type" value="Genomic_DNA"/>
</dbReference>
<gene>
    <name evidence="2" type="ORF">HNQ67_001387</name>
</gene>
<feature type="compositionally biased region" description="Low complexity" evidence="1">
    <location>
        <begin position="259"/>
        <end position="274"/>
    </location>
</feature>
<name>A0A7W8HXU7_9CAUL</name>
<evidence type="ECO:0008006" key="4">
    <source>
        <dbReference type="Google" id="ProtNLM"/>
    </source>
</evidence>
<evidence type="ECO:0000256" key="1">
    <source>
        <dbReference type="SAM" id="MobiDB-lite"/>
    </source>
</evidence>
<feature type="region of interest" description="Disordered" evidence="1">
    <location>
        <begin position="244"/>
        <end position="276"/>
    </location>
</feature>